<sequence>MTPERWKCTLYATFAGASPMAVLYRRGPSKHTCLIAWDCSDDSFQVGQWFEGMVQPSWGGLSPNGRWLITFMGKYRGPYGTWTVLSKPPNFTAVALWPMGDTWHGGGWFLSDREMVLQHGLGPYALADGFNLPRGITVLPFRRSLDAPHAPLRACPWQPRPGKDHDAWPGPHGHALIRFRGSWPRRVANGGQVSSQEAIEHRLVTSGGAAIDLPLAGWAAFDRNGDLLFSDEGRLYRLPAEAIGAVTSSAELLDAARCLADFSDLRFTGVRAPYAGPRSAGPSATDLPPSGDDPDGESQPGFAPRIDRTTREDRRSAKRARKLARP</sequence>
<proteinExistence type="predicted"/>
<reference evidence="2" key="1">
    <citation type="journal article" date="2021" name="Front. Microbiol.">
        <title>Comprehensive Comparative Genomics and Phenotyping of Methylobacterium Species.</title>
        <authorList>
            <person name="Alessa O."/>
            <person name="Ogura Y."/>
            <person name="Fujitani Y."/>
            <person name="Takami H."/>
            <person name="Hayashi T."/>
            <person name="Sahin N."/>
            <person name="Tani A."/>
        </authorList>
    </citation>
    <scope>NUCLEOTIDE SEQUENCE</scope>
    <source>
        <strain evidence="2">DSM 19015</strain>
    </source>
</reference>
<keyword evidence="3" id="KW-1185">Reference proteome</keyword>
<reference evidence="2" key="2">
    <citation type="submission" date="2021-08" db="EMBL/GenBank/DDBJ databases">
        <authorList>
            <person name="Tani A."/>
            <person name="Ola A."/>
            <person name="Ogura Y."/>
            <person name="Katsura K."/>
            <person name="Hayashi T."/>
        </authorList>
    </citation>
    <scope>NUCLEOTIDE SEQUENCE</scope>
    <source>
        <strain evidence="2">DSM 19015</strain>
    </source>
</reference>
<evidence type="ECO:0000313" key="2">
    <source>
        <dbReference type="EMBL" id="GJD96819.1"/>
    </source>
</evidence>
<feature type="region of interest" description="Disordered" evidence="1">
    <location>
        <begin position="273"/>
        <end position="326"/>
    </location>
</feature>
<evidence type="ECO:0000313" key="3">
    <source>
        <dbReference type="Proteomes" id="UP001055125"/>
    </source>
</evidence>
<protein>
    <submittedName>
        <fullName evidence="2">Uncharacterized protein</fullName>
    </submittedName>
</protein>
<organism evidence="2 3">
    <name type="scientific">Methylobacterium iners</name>
    <dbReference type="NCBI Taxonomy" id="418707"/>
    <lineage>
        <taxon>Bacteria</taxon>
        <taxon>Pseudomonadati</taxon>
        <taxon>Pseudomonadota</taxon>
        <taxon>Alphaproteobacteria</taxon>
        <taxon>Hyphomicrobiales</taxon>
        <taxon>Methylobacteriaceae</taxon>
        <taxon>Methylobacterium</taxon>
    </lineage>
</organism>
<evidence type="ECO:0000256" key="1">
    <source>
        <dbReference type="SAM" id="MobiDB-lite"/>
    </source>
</evidence>
<name>A0ABQ4S165_9HYPH</name>
<dbReference type="Proteomes" id="UP001055125">
    <property type="component" value="Unassembled WGS sequence"/>
</dbReference>
<gene>
    <name evidence="2" type="ORF">OCOJLMKI_4044</name>
</gene>
<comment type="caution">
    <text evidence="2">The sequence shown here is derived from an EMBL/GenBank/DDBJ whole genome shotgun (WGS) entry which is preliminary data.</text>
</comment>
<dbReference type="EMBL" id="BPQP01000069">
    <property type="protein sequence ID" value="GJD96819.1"/>
    <property type="molecule type" value="Genomic_DNA"/>
</dbReference>
<accession>A0ABQ4S165</accession>
<dbReference type="RefSeq" id="WP_238245908.1">
    <property type="nucleotide sequence ID" value="NZ_BPQP01000069.1"/>
</dbReference>
<feature type="compositionally biased region" description="Basic residues" evidence="1">
    <location>
        <begin position="316"/>
        <end position="326"/>
    </location>
</feature>
<feature type="compositionally biased region" description="Basic and acidic residues" evidence="1">
    <location>
        <begin position="305"/>
        <end position="315"/>
    </location>
</feature>